<dbReference type="SUPFAM" id="SSF88659">
    <property type="entry name" value="Sigma3 and sigma4 domains of RNA polymerase sigma factors"/>
    <property type="match status" value="1"/>
</dbReference>
<evidence type="ECO:0000313" key="6">
    <source>
        <dbReference type="Proteomes" id="UP001497416"/>
    </source>
</evidence>
<dbReference type="InterPro" id="IPR014284">
    <property type="entry name" value="RNA_pol_sigma-70_dom"/>
</dbReference>
<keyword evidence="2" id="KW-0805">Transcription regulation</keyword>
<dbReference type="Gene3D" id="1.10.1740.10">
    <property type="match status" value="1"/>
</dbReference>
<dbReference type="RefSeq" id="WP_348710686.1">
    <property type="nucleotide sequence ID" value="NZ_CAXIXY010000003.1"/>
</dbReference>
<proteinExistence type="inferred from homology"/>
<evidence type="ECO:0000256" key="1">
    <source>
        <dbReference type="ARBA" id="ARBA00010641"/>
    </source>
</evidence>
<dbReference type="PANTHER" id="PTHR43133">
    <property type="entry name" value="RNA POLYMERASE ECF-TYPE SIGMA FACTO"/>
    <property type="match status" value="1"/>
</dbReference>
<dbReference type="SUPFAM" id="SSF88946">
    <property type="entry name" value="Sigma2 domain of RNA polymerase sigma factors"/>
    <property type="match status" value="1"/>
</dbReference>
<dbReference type="NCBIfam" id="TIGR02937">
    <property type="entry name" value="sigma70-ECF"/>
    <property type="match status" value="1"/>
</dbReference>
<evidence type="ECO:0000256" key="3">
    <source>
        <dbReference type="ARBA" id="ARBA00023082"/>
    </source>
</evidence>
<dbReference type="InterPro" id="IPR039425">
    <property type="entry name" value="RNA_pol_sigma-70-like"/>
</dbReference>
<dbReference type="Proteomes" id="UP001497416">
    <property type="component" value="Unassembled WGS sequence"/>
</dbReference>
<dbReference type="EMBL" id="CAXIXY010000003">
    <property type="protein sequence ID" value="CAL2079931.1"/>
    <property type="molecule type" value="Genomic_DNA"/>
</dbReference>
<dbReference type="InterPro" id="IPR013325">
    <property type="entry name" value="RNA_pol_sigma_r2"/>
</dbReference>
<comment type="caution">
    <text evidence="5">The sequence shown here is derived from an EMBL/GenBank/DDBJ whole genome shotgun (WGS) entry which is preliminary data.</text>
</comment>
<accession>A0ABM9NV16</accession>
<dbReference type="InterPro" id="IPR036388">
    <property type="entry name" value="WH-like_DNA-bd_sf"/>
</dbReference>
<evidence type="ECO:0008006" key="7">
    <source>
        <dbReference type="Google" id="ProtNLM"/>
    </source>
</evidence>
<dbReference type="PANTHER" id="PTHR43133:SF46">
    <property type="entry name" value="RNA POLYMERASE SIGMA-70 FACTOR ECF SUBFAMILY"/>
    <property type="match status" value="1"/>
</dbReference>
<name>A0ABM9NV16_9FLAO</name>
<organism evidence="5 6">
    <name type="scientific">Tenacibaculum platacis</name>
    <dbReference type="NCBI Taxonomy" id="3137852"/>
    <lineage>
        <taxon>Bacteria</taxon>
        <taxon>Pseudomonadati</taxon>
        <taxon>Bacteroidota</taxon>
        <taxon>Flavobacteriia</taxon>
        <taxon>Flavobacteriales</taxon>
        <taxon>Flavobacteriaceae</taxon>
        <taxon>Tenacibaculum</taxon>
    </lineage>
</organism>
<gene>
    <name evidence="5" type="ORF">T190607A01A_10945</name>
</gene>
<comment type="similarity">
    <text evidence="1">Belongs to the sigma-70 factor family. ECF subfamily.</text>
</comment>
<evidence type="ECO:0000256" key="4">
    <source>
        <dbReference type="ARBA" id="ARBA00023163"/>
    </source>
</evidence>
<evidence type="ECO:0000313" key="5">
    <source>
        <dbReference type="EMBL" id="CAL2079931.1"/>
    </source>
</evidence>
<keyword evidence="3" id="KW-0731">Sigma factor</keyword>
<evidence type="ECO:0000256" key="2">
    <source>
        <dbReference type="ARBA" id="ARBA00023015"/>
    </source>
</evidence>
<sequence>MNDSEKSLLISKGDTKALKEFYLEHRDAFLEFGKKYVSSNEDVLDVYQDAIIAFQEQAMRGKTENLTCSLKTYLFGIGKYMLYEKNRKRNKEVNLSHDNIEDDYDVVKVDIDDSDGVVSLQQKAIQKAMASLGKKCREILTLFYYNNLTIDEIKDYLNYDNKNVVKSQKSRCLKQLKSTING</sequence>
<protein>
    <recommendedName>
        <fullName evidence="7">RNA polymerase sigma factor (Sigma-70 family)</fullName>
    </recommendedName>
</protein>
<dbReference type="InterPro" id="IPR013324">
    <property type="entry name" value="RNA_pol_sigma_r3/r4-like"/>
</dbReference>
<reference evidence="5 6" key="1">
    <citation type="submission" date="2024-05" db="EMBL/GenBank/DDBJ databases">
        <authorList>
            <person name="Duchaud E."/>
        </authorList>
    </citation>
    <scope>NUCLEOTIDE SEQUENCE [LARGE SCALE GENOMIC DNA]</scope>
    <source>
        <strain evidence="5">Ena-SAMPLE-TAB-13-05-2024-13:56:06:370-140302</strain>
    </source>
</reference>
<keyword evidence="4" id="KW-0804">Transcription</keyword>
<keyword evidence="6" id="KW-1185">Reference proteome</keyword>
<dbReference type="Gene3D" id="1.10.10.10">
    <property type="entry name" value="Winged helix-like DNA-binding domain superfamily/Winged helix DNA-binding domain"/>
    <property type="match status" value="1"/>
</dbReference>